<dbReference type="AlphaFoldDB" id="A2G8W6"/>
<gene>
    <name evidence="5" type="ORF">TVAG_227390</name>
</gene>
<dbReference type="KEGG" id="tva:4744045"/>
<dbReference type="InParanoid" id="A2G8W6"/>
<evidence type="ECO:0000313" key="5">
    <source>
        <dbReference type="EMBL" id="EAX86401.1"/>
    </source>
</evidence>
<dbReference type="InterPro" id="IPR036812">
    <property type="entry name" value="NAD(P)_OxRdtase_dom_sf"/>
</dbReference>
<dbReference type="PANTHER" id="PTHR43827">
    <property type="entry name" value="2,5-DIKETO-D-GLUCONIC ACID REDUCTASE"/>
    <property type="match status" value="1"/>
</dbReference>
<name>A2G8W6_TRIV3</name>
<evidence type="ECO:0000259" key="4">
    <source>
        <dbReference type="Pfam" id="PF00248"/>
    </source>
</evidence>
<organism evidence="5 6">
    <name type="scientific">Trichomonas vaginalis (strain ATCC PRA-98 / G3)</name>
    <dbReference type="NCBI Taxonomy" id="412133"/>
    <lineage>
        <taxon>Eukaryota</taxon>
        <taxon>Metamonada</taxon>
        <taxon>Parabasalia</taxon>
        <taxon>Trichomonadida</taxon>
        <taxon>Trichomonadidae</taxon>
        <taxon>Trichomonas</taxon>
    </lineage>
</organism>
<evidence type="ECO:0000256" key="3">
    <source>
        <dbReference type="ARBA" id="ARBA00023002"/>
    </source>
</evidence>
<reference evidence="5" key="1">
    <citation type="submission" date="2006-10" db="EMBL/GenBank/DDBJ databases">
        <authorList>
            <person name="Amadeo P."/>
            <person name="Zhao Q."/>
            <person name="Wortman J."/>
            <person name="Fraser-Liggett C."/>
            <person name="Carlton J."/>
        </authorList>
    </citation>
    <scope>NUCLEOTIDE SEQUENCE</scope>
    <source>
        <strain evidence="5">G3</strain>
    </source>
</reference>
<evidence type="ECO:0000313" key="6">
    <source>
        <dbReference type="Proteomes" id="UP000001542"/>
    </source>
</evidence>
<accession>A2G8W6</accession>
<dbReference type="PANTHER" id="PTHR43827:SF3">
    <property type="entry name" value="NADP-DEPENDENT OXIDOREDUCTASE DOMAIN-CONTAINING PROTEIN"/>
    <property type="match status" value="1"/>
</dbReference>
<dbReference type="InterPro" id="IPR023210">
    <property type="entry name" value="NADP_OxRdtase_dom"/>
</dbReference>
<keyword evidence="2" id="KW-0521">NADP</keyword>
<evidence type="ECO:0000256" key="2">
    <source>
        <dbReference type="ARBA" id="ARBA00022857"/>
    </source>
</evidence>
<feature type="domain" description="NADP-dependent oxidoreductase" evidence="4">
    <location>
        <begin position="23"/>
        <end position="84"/>
    </location>
</feature>
<evidence type="ECO:0000256" key="1">
    <source>
        <dbReference type="ARBA" id="ARBA00007905"/>
    </source>
</evidence>
<dbReference type="Proteomes" id="UP000001542">
    <property type="component" value="Unassembled WGS sequence"/>
</dbReference>
<dbReference type="SUPFAM" id="SSF51430">
    <property type="entry name" value="NAD(P)-linked oxidoreductase"/>
    <property type="match status" value="1"/>
</dbReference>
<proteinExistence type="inferred from homology"/>
<sequence>MAHTTIGRPPTKGPKGCALIEDPLIVKIAQSHGVKPSQVCIRFLIQKSKKYVAIPMSMNPVNIKYNSQIGFVLDDDEMRQLEGLNFNFNFEMPKKKIEH</sequence>
<dbReference type="STRING" id="5722.A2G8W6"/>
<dbReference type="RefSeq" id="XP_001299331.1">
    <property type="nucleotide sequence ID" value="XM_001299330.1"/>
</dbReference>
<keyword evidence="3" id="KW-0560">Oxidoreductase</keyword>
<comment type="similarity">
    <text evidence="1">Belongs to the aldo/keto reductase family.</text>
</comment>
<reference evidence="5" key="2">
    <citation type="journal article" date="2007" name="Science">
        <title>Draft genome sequence of the sexually transmitted pathogen Trichomonas vaginalis.</title>
        <authorList>
            <person name="Carlton J.M."/>
            <person name="Hirt R.P."/>
            <person name="Silva J.C."/>
            <person name="Delcher A.L."/>
            <person name="Schatz M."/>
            <person name="Zhao Q."/>
            <person name="Wortman J.R."/>
            <person name="Bidwell S.L."/>
            <person name="Alsmark U.C.M."/>
            <person name="Besteiro S."/>
            <person name="Sicheritz-Ponten T."/>
            <person name="Noel C.J."/>
            <person name="Dacks J.B."/>
            <person name="Foster P.G."/>
            <person name="Simillion C."/>
            <person name="Van de Peer Y."/>
            <person name="Miranda-Saavedra D."/>
            <person name="Barton G.J."/>
            <person name="Westrop G.D."/>
            <person name="Mueller S."/>
            <person name="Dessi D."/>
            <person name="Fiori P.L."/>
            <person name="Ren Q."/>
            <person name="Paulsen I."/>
            <person name="Zhang H."/>
            <person name="Bastida-Corcuera F.D."/>
            <person name="Simoes-Barbosa A."/>
            <person name="Brown M.T."/>
            <person name="Hayes R.D."/>
            <person name="Mukherjee M."/>
            <person name="Okumura C.Y."/>
            <person name="Schneider R."/>
            <person name="Smith A.J."/>
            <person name="Vanacova S."/>
            <person name="Villalvazo M."/>
            <person name="Haas B.J."/>
            <person name="Pertea M."/>
            <person name="Feldblyum T.V."/>
            <person name="Utterback T.R."/>
            <person name="Shu C.L."/>
            <person name="Osoegawa K."/>
            <person name="de Jong P.J."/>
            <person name="Hrdy I."/>
            <person name="Horvathova L."/>
            <person name="Zubacova Z."/>
            <person name="Dolezal P."/>
            <person name="Malik S.B."/>
            <person name="Logsdon J.M. Jr."/>
            <person name="Henze K."/>
            <person name="Gupta A."/>
            <person name="Wang C.C."/>
            <person name="Dunne R.L."/>
            <person name="Upcroft J.A."/>
            <person name="Upcroft P."/>
            <person name="White O."/>
            <person name="Salzberg S.L."/>
            <person name="Tang P."/>
            <person name="Chiu C.-H."/>
            <person name="Lee Y.-S."/>
            <person name="Embley T.M."/>
            <person name="Coombs G.H."/>
            <person name="Mottram J.C."/>
            <person name="Tachezy J."/>
            <person name="Fraser-Liggett C.M."/>
            <person name="Johnson P.J."/>
        </authorList>
    </citation>
    <scope>NUCLEOTIDE SEQUENCE [LARGE SCALE GENOMIC DNA]</scope>
    <source>
        <strain evidence="5">G3</strain>
    </source>
</reference>
<protein>
    <recommendedName>
        <fullName evidence="4">NADP-dependent oxidoreductase domain-containing protein</fullName>
    </recommendedName>
</protein>
<dbReference type="EMBL" id="DS114660">
    <property type="protein sequence ID" value="EAX86401.1"/>
    <property type="molecule type" value="Genomic_DNA"/>
</dbReference>
<dbReference type="OrthoDB" id="416253at2759"/>
<dbReference type="Pfam" id="PF00248">
    <property type="entry name" value="Aldo_ket_red"/>
    <property type="match status" value="1"/>
</dbReference>
<keyword evidence="6" id="KW-1185">Reference proteome</keyword>
<dbReference type="VEuPathDB" id="TrichDB:TVAGG3_0644140"/>
<dbReference type="GO" id="GO:0016616">
    <property type="term" value="F:oxidoreductase activity, acting on the CH-OH group of donors, NAD or NADP as acceptor"/>
    <property type="evidence" value="ECO:0007669"/>
    <property type="project" value="UniProtKB-ARBA"/>
</dbReference>
<dbReference type="InterPro" id="IPR020471">
    <property type="entry name" value="AKR"/>
</dbReference>
<dbReference type="Gene3D" id="3.20.20.100">
    <property type="entry name" value="NADP-dependent oxidoreductase domain"/>
    <property type="match status" value="1"/>
</dbReference>